<reference evidence="5" key="1">
    <citation type="submission" date="2020-05" db="EMBL/GenBank/DDBJ databases">
        <title>Phylogenomic resolution of chytrid fungi.</title>
        <authorList>
            <person name="Stajich J.E."/>
            <person name="Amses K."/>
            <person name="Simmons R."/>
            <person name="Seto K."/>
            <person name="Myers J."/>
            <person name="Bonds A."/>
            <person name="Quandt C.A."/>
            <person name="Barry K."/>
            <person name="Liu P."/>
            <person name="Grigoriev I."/>
            <person name="Longcore J.E."/>
            <person name="James T.Y."/>
        </authorList>
    </citation>
    <scope>NUCLEOTIDE SEQUENCE</scope>
    <source>
        <strain evidence="5">JEL0476</strain>
    </source>
</reference>
<evidence type="ECO:0000256" key="1">
    <source>
        <dbReference type="ARBA" id="ARBA00010040"/>
    </source>
</evidence>
<dbReference type="Pfam" id="PF00326">
    <property type="entry name" value="Peptidase_S9"/>
    <property type="match status" value="1"/>
</dbReference>
<keyword evidence="6" id="KW-1185">Reference proteome</keyword>
<organism evidence="5 6">
    <name type="scientific">Clydaea vesicula</name>
    <dbReference type="NCBI Taxonomy" id="447962"/>
    <lineage>
        <taxon>Eukaryota</taxon>
        <taxon>Fungi</taxon>
        <taxon>Fungi incertae sedis</taxon>
        <taxon>Chytridiomycota</taxon>
        <taxon>Chytridiomycota incertae sedis</taxon>
        <taxon>Chytridiomycetes</taxon>
        <taxon>Lobulomycetales</taxon>
        <taxon>Lobulomycetaceae</taxon>
        <taxon>Clydaea</taxon>
    </lineage>
</organism>
<dbReference type="PANTHER" id="PTHR42776:SF27">
    <property type="entry name" value="DIPEPTIDYL PEPTIDASE FAMILY MEMBER 6"/>
    <property type="match status" value="1"/>
</dbReference>
<comment type="similarity">
    <text evidence="1">Belongs to the peptidase S9C family.</text>
</comment>
<dbReference type="PANTHER" id="PTHR42776">
    <property type="entry name" value="SERINE PEPTIDASE S9 FAMILY MEMBER"/>
    <property type="match status" value="1"/>
</dbReference>
<dbReference type="InterPro" id="IPR029058">
    <property type="entry name" value="AB_hydrolase_fold"/>
</dbReference>
<keyword evidence="2" id="KW-0378">Hydrolase</keyword>
<evidence type="ECO:0000313" key="5">
    <source>
        <dbReference type="EMBL" id="KAJ3215333.1"/>
    </source>
</evidence>
<comment type="caution">
    <text evidence="5">The sequence shown here is derived from an EMBL/GenBank/DDBJ whole genome shotgun (WGS) entry which is preliminary data.</text>
</comment>
<dbReference type="SUPFAM" id="SSF69304">
    <property type="entry name" value="Tricorn protease N-terminal domain"/>
    <property type="match status" value="1"/>
</dbReference>
<dbReference type="Gene3D" id="3.40.50.1820">
    <property type="entry name" value="alpha/beta hydrolase"/>
    <property type="match status" value="1"/>
</dbReference>
<evidence type="ECO:0000313" key="6">
    <source>
        <dbReference type="Proteomes" id="UP001211065"/>
    </source>
</evidence>
<dbReference type="AlphaFoldDB" id="A0AAD5TXZ4"/>
<dbReference type="InterPro" id="IPR011042">
    <property type="entry name" value="6-blade_b-propeller_TolB-like"/>
</dbReference>
<accession>A0AAD5TXZ4</accession>
<dbReference type="EMBL" id="JADGJW010000551">
    <property type="protein sequence ID" value="KAJ3215333.1"/>
    <property type="molecule type" value="Genomic_DNA"/>
</dbReference>
<dbReference type="InterPro" id="IPR001375">
    <property type="entry name" value="Peptidase_S9_cat"/>
</dbReference>
<evidence type="ECO:0000259" key="4">
    <source>
        <dbReference type="Pfam" id="PF00326"/>
    </source>
</evidence>
<evidence type="ECO:0000256" key="2">
    <source>
        <dbReference type="ARBA" id="ARBA00022801"/>
    </source>
</evidence>
<gene>
    <name evidence="5" type="ORF">HK099_006422</name>
</gene>
<feature type="domain" description="Peptidase S9 prolyl oligopeptidase catalytic" evidence="4">
    <location>
        <begin position="429"/>
        <end position="640"/>
    </location>
</feature>
<dbReference type="Gene3D" id="2.120.10.30">
    <property type="entry name" value="TolB, C-terminal domain"/>
    <property type="match status" value="1"/>
</dbReference>
<protein>
    <recommendedName>
        <fullName evidence="3">Dipeptidyl-peptidase V</fullName>
    </recommendedName>
</protein>
<proteinExistence type="inferred from homology"/>
<name>A0AAD5TXZ4_9FUNG</name>
<dbReference type="SUPFAM" id="SSF53474">
    <property type="entry name" value="alpha/beta-Hydrolases"/>
    <property type="match status" value="1"/>
</dbReference>
<sequence>MTIFSSCISAFNEPKKDIEKNKQDLSSEKNQPLIPIDLFFANPEKMKPKISPDGKYISFLQQFGEKKNLAIFIQDLNSFLSKSKSPQVIAFYDSKSIQDFFWTISSRYIIYRMDKDGDENFHLYRADIESFEIVDLTPYEGTINMPILSKLHPDKLLIHSNHETKKYFDAYILDVETASITLRYRNNEKFRSFFCNENLEILLAIKITEKGEKSIFHRKDESMPFTEILVSKPDENLDVKKILENEAGFIYYSNINRNTLGLFKYDFETKVQSLIFGASVDVVEIKLHPKTNQPQAIVYDSGRKIWNIFDNEIENDFKKILSIEEQADIVFEDVTPDDNIWCIRLICGDKPAVFYLYNRTEKKLHFLFSSRSSMENLKLGKMESVNFKARDGLELQGYFTYPPDFNKKEKYPLVLVVHGGPQSRCYFGFKPIPHWLADRGYVVFQPNFRGSNNFNKELMTKGYKQWGSTIQTDLMDSVLMTVEKGFIDRRYVAIYGTSFGGYSALCGLSMSPDFYTCGISRCGPSNIISLLNATPAKWESIKASLYVTIGHPEQDEELLKKFSPLTYANKIIKPLFIAQGGNDVRVPTSESEEIVAAIEKNGGSVKYALYPNEGHNFTKPSNKTDFFQKCEIFLKEHMGEKAKAKEGLEFNLNIKGSSAICRTIN</sequence>
<dbReference type="Proteomes" id="UP001211065">
    <property type="component" value="Unassembled WGS sequence"/>
</dbReference>
<evidence type="ECO:0000256" key="3">
    <source>
        <dbReference type="ARBA" id="ARBA00032829"/>
    </source>
</evidence>
<dbReference type="GO" id="GO:0004252">
    <property type="term" value="F:serine-type endopeptidase activity"/>
    <property type="evidence" value="ECO:0007669"/>
    <property type="project" value="TreeGrafter"/>
</dbReference>
<dbReference type="GO" id="GO:0006508">
    <property type="term" value="P:proteolysis"/>
    <property type="evidence" value="ECO:0007669"/>
    <property type="project" value="InterPro"/>
</dbReference>